<dbReference type="GO" id="GO:0002143">
    <property type="term" value="P:tRNA wobble position uridine thiolation"/>
    <property type="evidence" value="ECO:0007669"/>
    <property type="project" value="InterPro"/>
</dbReference>
<dbReference type="EMBL" id="BDRX01000008">
    <property type="protein sequence ID" value="GBF89175.1"/>
    <property type="molecule type" value="Genomic_DNA"/>
</dbReference>
<dbReference type="Pfam" id="PF00899">
    <property type="entry name" value="ThiF"/>
    <property type="match status" value="1"/>
</dbReference>
<dbReference type="EC" id="2.8.1.11" evidence="10"/>
<evidence type="ECO:0000256" key="4">
    <source>
        <dbReference type="ARBA" id="ARBA00022694"/>
    </source>
</evidence>
<keyword evidence="8 10" id="KW-0067">ATP-binding</keyword>
<keyword evidence="6 10" id="KW-0547">Nucleotide-binding</keyword>
<organism evidence="13 14">
    <name type="scientific">Raphidocelis subcapitata</name>
    <dbReference type="NCBI Taxonomy" id="307507"/>
    <lineage>
        <taxon>Eukaryota</taxon>
        <taxon>Viridiplantae</taxon>
        <taxon>Chlorophyta</taxon>
        <taxon>core chlorophytes</taxon>
        <taxon>Chlorophyceae</taxon>
        <taxon>CS clade</taxon>
        <taxon>Sphaeropleales</taxon>
        <taxon>Selenastraceae</taxon>
        <taxon>Raphidocelis</taxon>
    </lineage>
</organism>
<feature type="active site" description="Glycyl thioester intermediate; for adenylyltransferase activity" evidence="10">
    <location>
        <position position="258"/>
    </location>
</feature>
<dbReference type="Gene3D" id="3.40.50.720">
    <property type="entry name" value="NAD(P)-binding Rossmann-like Domain"/>
    <property type="match status" value="1"/>
</dbReference>
<evidence type="ECO:0000256" key="1">
    <source>
        <dbReference type="ARBA" id="ARBA00004514"/>
    </source>
</evidence>
<dbReference type="InterPro" id="IPR001763">
    <property type="entry name" value="Rhodanese-like_dom"/>
</dbReference>
<dbReference type="CDD" id="cd00757">
    <property type="entry name" value="ThiF_MoeB_HesA_family"/>
    <property type="match status" value="1"/>
</dbReference>
<dbReference type="OrthoDB" id="10261062at2759"/>
<dbReference type="GO" id="GO:0005829">
    <property type="term" value="C:cytosol"/>
    <property type="evidence" value="ECO:0007669"/>
    <property type="project" value="UniProtKB-SubCell"/>
</dbReference>
<feature type="region of interest" description="Disordered" evidence="11">
    <location>
        <begin position="411"/>
        <end position="436"/>
    </location>
</feature>
<feature type="binding site" evidence="10">
    <location>
        <begin position="199"/>
        <end position="200"/>
    </location>
    <ligand>
        <name>ATP</name>
        <dbReference type="ChEBI" id="CHEBI:30616"/>
    </ligand>
</feature>
<dbReference type="FunFam" id="3.40.50.720:FF:000033">
    <property type="entry name" value="Adenylyltransferase and sulfurtransferase MOCS3"/>
    <property type="match status" value="1"/>
</dbReference>
<dbReference type="GO" id="GO:0004792">
    <property type="term" value="F:thiosulfate-cyanide sulfurtransferase activity"/>
    <property type="evidence" value="ECO:0007669"/>
    <property type="project" value="TreeGrafter"/>
</dbReference>
<dbReference type="PANTHER" id="PTHR10953">
    <property type="entry name" value="UBIQUITIN-ACTIVATING ENZYME E1"/>
    <property type="match status" value="1"/>
</dbReference>
<dbReference type="SUPFAM" id="SSF52821">
    <property type="entry name" value="Rhodanese/Cell cycle control phosphatase"/>
    <property type="match status" value="1"/>
</dbReference>
<dbReference type="GO" id="GO:0006777">
    <property type="term" value="P:Mo-molybdopterin cofactor biosynthetic process"/>
    <property type="evidence" value="ECO:0007669"/>
    <property type="project" value="UniProtKB-UniRule"/>
</dbReference>
<comment type="catalytic activity">
    <reaction evidence="10">
        <text>[molybdopterin-synthase sulfur-carrier protein]-C-terminal Gly-Gly-AMP + S-sulfanyl-L-cysteinyl-[cysteine desulfurase] + AH2 = [molybdopterin-synthase sulfur-carrier protein]-C-terminal-Gly-aminoethanethioate + L-cysteinyl-[cysteine desulfurase] + A + AMP + 2 H(+)</text>
        <dbReference type="Rhea" id="RHEA:48612"/>
        <dbReference type="Rhea" id="RHEA-COMP:12157"/>
        <dbReference type="Rhea" id="RHEA-COMP:12158"/>
        <dbReference type="Rhea" id="RHEA-COMP:12159"/>
        <dbReference type="Rhea" id="RHEA-COMP:19907"/>
        <dbReference type="ChEBI" id="CHEBI:13193"/>
        <dbReference type="ChEBI" id="CHEBI:15378"/>
        <dbReference type="ChEBI" id="CHEBI:17499"/>
        <dbReference type="ChEBI" id="CHEBI:29950"/>
        <dbReference type="ChEBI" id="CHEBI:61963"/>
        <dbReference type="ChEBI" id="CHEBI:90618"/>
        <dbReference type="ChEBI" id="CHEBI:232372"/>
        <dbReference type="ChEBI" id="CHEBI:456215"/>
        <dbReference type="EC" id="2.8.1.11"/>
    </reaction>
</comment>
<comment type="function">
    <text evidence="10">Plays a central role in 2-thiolation of mcm(5)S(2)U at tRNA wobble positions of cytosolic tRNA(Lys), tRNA(Glu) and tRNA(Gln). Also essential during biosynthesis of the molybdenum cofactor. Acts by mediating the C-terminal thiocarboxylation of sulfur carriers URM1 and MOCS2A. Its N-terminus first activates URM1 and MOCS2A as acyl-adenylates (-COAMP), then the persulfide sulfur on the catalytic cysteine is transferred to URM1 and MOCS2A to form thiocarboxylation (-COSH) of their C-terminus. The reaction probably involves hydrogen sulfide that is generated from the persulfide intermediate and that acts as nucleophile towards URM1 and MOCS2A. Subsequently, a transient disulfide bond is formed. Does not use thiosulfate as sulfur donor; NFS1 probably acting as a sulfur donor for thiocarboxylation reactions.</text>
</comment>
<comment type="subcellular location">
    <subcellularLocation>
        <location evidence="1">Cytoplasm</location>
        <location evidence="1">Cytosol</location>
    </subcellularLocation>
</comment>
<keyword evidence="2 10" id="KW-0963">Cytoplasm</keyword>
<dbReference type="InterPro" id="IPR000594">
    <property type="entry name" value="ThiF_NAD_FAD-bd"/>
</dbReference>
<dbReference type="PROSITE" id="PS50206">
    <property type="entry name" value="RHODANESE_3"/>
    <property type="match status" value="1"/>
</dbReference>
<protein>
    <recommendedName>
        <fullName evidence="10">Adenylyltransferase and sulfurtransferase MOCS3</fullName>
    </recommendedName>
    <alternativeName>
        <fullName evidence="10">Molybdenum cofactor synthesis protein 3</fullName>
    </alternativeName>
    <domain>
        <recommendedName>
            <fullName evidence="10">Molybdopterin-synthase adenylyltransferase</fullName>
            <ecNumber evidence="10">2.7.7.80</ecNumber>
        </recommendedName>
        <alternativeName>
            <fullName evidence="10">Adenylyltransferase MOCS3</fullName>
        </alternativeName>
        <alternativeName>
            <fullName evidence="10">Sulfur carrier protein MOCS2A adenylyltransferase</fullName>
        </alternativeName>
    </domain>
    <domain>
        <recommendedName>
            <fullName evidence="10">Molybdopterin-synthase sulfurtransferase</fullName>
            <ecNumber evidence="10">2.8.1.11</ecNumber>
        </recommendedName>
        <alternativeName>
            <fullName evidence="10">Sulfurtransferase MOCS3</fullName>
        </alternativeName>
        <alternativeName>
            <fullName evidence="10">Sulfur carrier protein MOCS2A sulfurtransferase</fullName>
        </alternativeName>
    </domain>
</protein>
<evidence type="ECO:0000256" key="9">
    <source>
        <dbReference type="ARBA" id="ARBA00023268"/>
    </source>
</evidence>
<dbReference type="Gene3D" id="3.40.250.10">
    <property type="entry name" value="Rhodanese-like domain"/>
    <property type="match status" value="1"/>
</dbReference>
<feature type="binding site" evidence="10">
    <location>
        <position position="131"/>
    </location>
    <ligand>
        <name>ATP</name>
        <dbReference type="ChEBI" id="CHEBI:30616"/>
    </ligand>
</feature>
<keyword evidence="4 10" id="KW-0819">tRNA processing</keyword>
<feature type="binding site" evidence="10">
    <location>
        <position position="155"/>
    </location>
    <ligand>
        <name>ATP</name>
        <dbReference type="ChEBI" id="CHEBI:30616"/>
    </ligand>
</feature>
<comment type="caution">
    <text evidence="13">The sequence shown here is derived from an EMBL/GenBank/DDBJ whole genome shotgun (WGS) entry which is preliminary data.</text>
</comment>
<gene>
    <name evidence="10" type="primary">MOCS3</name>
    <name evidence="10" type="synonym">CNX5</name>
    <name evidence="10" type="synonym">UBA4</name>
    <name evidence="13" type="ORF">Rsub_01892</name>
</gene>
<feature type="region of interest" description="Disordered" evidence="11">
    <location>
        <begin position="54"/>
        <end position="73"/>
    </location>
</feature>
<feature type="binding site" evidence="10">
    <location>
        <position position="244"/>
    </location>
    <ligand>
        <name>Zn(2+)</name>
        <dbReference type="ChEBI" id="CHEBI:29105"/>
    </ligand>
</feature>
<comment type="cofactor">
    <cofactor evidence="10">
        <name>Zn(2+)</name>
        <dbReference type="ChEBI" id="CHEBI:29105"/>
    </cofactor>
    <text evidence="10">Binds 1 zinc ion per subunit.</text>
</comment>
<reference evidence="13 14" key="1">
    <citation type="journal article" date="2018" name="Sci. Rep.">
        <title>Raphidocelis subcapitata (=Pseudokirchneriella subcapitata) provides an insight into genome evolution and environmental adaptations in the Sphaeropleales.</title>
        <authorList>
            <person name="Suzuki S."/>
            <person name="Yamaguchi H."/>
            <person name="Nakajima N."/>
            <person name="Kawachi M."/>
        </authorList>
    </citation>
    <scope>NUCLEOTIDE SEQUENCE [LARGE SCALE GENOMIC DNA]</scope>
    <source>
        <strain evidence="13 14">NIES-35</strain>
    </source>
</reference>
<keyword evidence="14" id="KW-1185">Reference proteome</keyword>
<feature type="binding site" evidence="10">
    <location>
        <position position="110"/>
    </location>
    <ligand>
        <name>ATP</name>
        <dbReference type="ChEBI" id="CHEBI:30616"/>
    </ligand>
</feature>
<feature type="binding site" evidence="10">
    <location>
        <position position="241"/>
    </location>
    <ligand>
        <name>Zn(2+)</name>
        <dbReference type="ChEBI" id="CHEBI:29105"/>
    </ligand>
</feature>
<dbReference type="InterPro" id="IPR036873">
    <property type="entry name" value="Rhodanese-like_dom_sf"/>
</dbReference>
<dbReference type="InParanoid" id="A0A2V0NWI4"/>
<feature type="domain" description="Rhodanese" evidence="12">
    <location>
        <begin position="439"/>
        <end position="589"/>
    </location>
</feature>
<evidence type="ECO:0000256" key="2">
    <source>
        <dbReference type="ARBA" id="ARBA00022490"/>
    </source>
</evidence>
<keyword evidence="3 10" id="KW-0808">Transferase</keyword>
<dbReference type="InterPro" id="IPR035985">
    <property type="entry name" value="Ubiquitin-activating_enz"/>
</dbReference>
<accession>A0A2V0NWI4</accession>
<dbReference type="InterPro" id="IPR045886">
    <property type="entry name" value="ThiF/MoeB/HesA"/>
</dbReference>
<dbReference type="InterPro" id="IPR028885">
    <property type="entry name" value="MOCS3/Uba4"/>
</dbReference>
<evidence type="ECO:0000256" key="7">
    <source>
        <dbReference type="ARBA" id="ARBA00022833"/>
    </source>
</evidence>
<dbReference type="AlphaFoldDB" id="A0A2V0NWI4"/>
<dbReference type="GO" id="GO:0061604">
    <property type="term" value="F:molybdopterin-synthase sulfurtransferase activity"/>
    <property type="evidence" value="ECO:0007669"/>
    <property type="project" value="UniProtKB-EC"/>
</dbReference>
<proteinExistence type="inferred from homology"/>
<dbReference type="GO" id="GO:0042292">
    <property type="term" value="F:URM1 activating enzyme activity"/>
    <property type="evidence" value="ECO:0007669"/>
    <property type="project" value="TreeGrafter"/>
</dbReference>
<evidence type="ECO:0000256" key="8">
    <source>
        <dbReference type="ARBA" id="ARBA00022840"/>
    </source>
</evidence>
<keyword evidence="5 10" id="KW-0479">Metal-binding</keyword>
<feature type="compositionally biased region" description="Low complexity" evidence="11">
    <location>
        <begin position="54"/>
        <end position="66"/>
    </location>
</feature>
<comment type="pathway">
    <text evidence="10">tRNA modification; 5-methoxycarbonylmethyl-2-thiouridine-tRNA biosynthesis.</text>
</comment>
<evidence type="ECO:0000256" key="11">
    <source>
        <dbReference type="SAM" id="MobiDB-lite"/>
    </source>
</evidence>
<keyword evidence="10" id="KW-0501">Molybdenum cofactor biosynthesis</keyword>
<dbReference type="STRING" id="307507.A0A2V0NWI4"/>
<dbReference type="EC" id="2.7.7.80" evidence="10"/>
<evidence type="ECO:0000313" key="14">
    <source>
        <dbReference type="Proteomes" id="UP000247498"/>
    </source>
</evidence>
<dbReference type="SUPFAM" id="SSF69572">
    <property type="entry name" value="Activating enzymes of the ubiquitin-like proteins"/>
    <property type="match status" value="1"/>
</dbReference>
<comment type="similarity">
    <text evidence="10">In the N-terminal section; belongs to the HesA/MoeB/ThiF family. UBA4 subfamily.</text>
</comment>
<dbReference type="HAMAP" id="MF_03049">
    <property type="entry name" value="MOCS3_Uba4"/>
    <property type="match status" value="1"/>
</dbReference>
<dbReference type="UniPathway" id="UPA00988"/>
<dbReference type="Proteomes" id="UP000247498">
    <property type="component" value="Unassembled WGS sequence"/>
</dbReference>
<dbReference type="GO" id="GO:0005524">
    <property type="term" value="F:ATP binding"/>
    <property type="evidence" value="ECO:0007669"/>
    <property type="project" value="UniProtKB-KW"/>
</dbReference>
<keyword evidence="13" id="KW-0548">Nucleotidyltransferase</keyword>
<evidence type="ECO:0000256" key="10">
    <source>
        <dbReference type="HAMAP-Rule" id="MF_03049"/>
    </source>
</evidence>
<feature type="binding site" evidence="10">
    <location>
        <begin position="138"/>
        <end position="142"/>
    </location>
    <ligand>
        <name>ATP</name>
        <dbReference type="ChEBI" id="CHEBI:30616"/>
    </ligand>
</feature>
<feature type="compositionally biased region" description="Low complexity" evidence="11">
    <location>
        <begin position="342"/>
        <end position="357"/>
    </location>
</feature>
<dbReference type="Pfam" id="PF00581">
    <property type="entry name" value="Rhodanese"/>
    <property type="match status" value="1"/>
</dbReference>
<keyword evidence="7 10" id="KW-0862">Zinc</keyword>
<evidence type="ECO:0000259" key="12">
    <source>
        <dbReference type="PROSITE" id="PS50206"/>
    </source>
</evidence>
<dbReference type="FunCoup" id="A0A2V0NWI4">
    <property type="interactions" value="1706"/>
</dbReference>
<dbReference type="SMART" id="SM00450">
    <property type="entry name" value="RHOD"/>
    <property type="match status" value="1"/>
</dbReference>
<dbReference type="PANTHER" id="PTHR10953:SF102">
    <property type="entry name" value="ADENYLYLTRANSFERASE AND SULFURTRANSFERASE MOCS3"/>
    <property type="match status" value="1"/>
</dbReference>
<feature type="binding site" evidence="10">
    <location>
        <position position="316"/>
    </location>
    <ligand>
        <name>Zn(2+)</name>
        <dbReference type="ChEBI" id="CHEBI:29105"/>
    </ligand>
</feature>
<evidence type="ECO:0000256" key="6">
    <source>
        <dbReference type="ARBA" id="ARBA00022741"/>
    </source>
</evidence>
<evidence type="ECO:0000256" key="5">
    <source>
        <dbReference type="ARBA" id="ARBA00022723"/>
    </source>
</evidence>
<evidence type="ECO:0000313" key="13">
    <source>
        <dbReference type="EMBL" id="GBF89175.1"/>
    </source>
</evidence>
<dbReference type="GO" id="GO:0061605">
    <property type="term" value="F:molybdopterin-synthase adenylyltransferase activity"/>
    <property type="evidence" value="ECO:0007669"/>
    <property type="project" value="UniProtKB-EC"/>
</dbReference>
<comment type="pathway">
    <text evidence="10">Cofactor biosynthesis; molybdopterin biosynthesis.</text>
</comment>
<dbReference type="NCBIfam" id="NF004281">
    <property type="entry name" value="PRK05690.1"/>
    <property type="match status" value="1"/>
</dbReference>
<dbReference type="UniPathway" id="UPA00344"/>
<evidence type="ECO:0000256" key="3">
    <source>
        <dbReference type="ARBA" id="ARBA00022679"/>
    </source>
</evidence>
<feature type="active site" description="Cysteine persulfide intermediate; for sulfurtransferase activity" evidence="10">
    <location>
        <position position="549"/>
    </location>
</feature>
<comment type="catalytic activity">
    <reaction evidence="10">
        <text>[molybdopterin-synthase sulfur-carrier protein]-C-terminal Gly-Gly + ATP + H(+) = [molybdopterin-synthase sulfur-carrier protein]-C-terminal Gly-Gly-AMP + diphosphate</text>
        <dbReference type="Rhea" id="RHEA:43616"/>
        <dbReference type="Rhea" id="RHEA-COMP:12159"/>
        <dbReference type="Rhea" id="RHEA-COMP:12202"/>
        <dbReference type="ChEBI" id="CHEBI:15378"/>
        <dbReference type="ChEBI" id="CHEBI:30616"/>
        <dbReference type="ChEBI" id="CHEBI:33019"/>
        <dbReference type="ChEBI" id="CHEBI:90618"/>
        <dbReference type="ChEBI" id="CHEBI:90778"/>
        <dbReference type="EC" id="2.7.7.80"/>
    </reaction>
</comment>
<sequence>MEAENARLRAEVEALRARLRALEAAGASADAPRQQPDGSSCTAAAAAGAAAPAAAGARPSRAPPAGFVSPHGLTKPQAERYSRQLLLPAFGPAAQARLCAASALIVGCGGLGAPAALYLAAAGIGRLGLADHDAVEISNLHRQIIHSEARAGAHKAASAAAAVAALNSSVALDVHTEGLTPANAADLVRRYDLVIDASDNAPTRYLLSDAAAATGTPLVSAAAVGTDGQLTVYCLGEDGPCYRCLFPEPPAPGNCARCADAGVLGPVPGVMGVLQALEAVKILAGVGKPLSRQLLLFDALSGRFTTIKLRARAPDCAACGGGGGAAAAGDAAGGTGAQAEGPAGGACCSGRGSGSDARAPRGRMRPEDVAAFDYAAFTGQAAHDGAPPPLRVLPPDQRLAAAELRDRLAAAGLGGGDDRDGAANGASSSGSGGSGDSGGAAGCVLIDVRPTAQFGVMSLPGAVNLPFDSPERFRERHVASVLALASCGAGCAALAAGAAARDGGASGYGGAASATGSSGAAGAAPRGAAARAAAEQAAAEQQRPVYVVCRRGNHSQLAVQELRAAGLREVFDLAGGMEAWAAEVDPAMPVL</sequence>
<dbReference type="GO" id="GO:0046872">
    <property type="term" value="F:metal ion binding"/>
    <property type="evidence" value="ECO:0007669"/>
    <property type="project" value="UniProtKB-KW"/>
</dbReference>
<feature type="region of interest" description="Disordered" evidence="11">
    <location>
        <begin position="342"/>
        <end position="363"/>
    </location>
</feature>
<keyword evidence="9 10" id="KW-0511">Multifunctional enzyme</keyword>
<name>A0A2V0NWI4_9CHLO</name>
<feature type="binding site" evidence="10">
    <location>
        <position position="319"/>
    </location>
    <ligand>
        <name>Zn(2+)</name>
        <dbReference type="ChEBI" id="CHEBI:29105"/>
    </ligand>
</feature>